<dbReference type="AlphaFoldDB" id="A0AAW4FEZ3"/>
<accession>A0AAW4FEZ3</accession>
<dbReference type="Proteomes" id="UP000744980">
    <property type="component" value="Unassembled WGS sequence"/>
</dbReference>
<feature type="transmembrane region" description="Helical" evidence="1">
    <location>
        <begin position="20"/>
        <end position="40"/>
    </location>
</feature>
<dbReference type="PANTHER" id="PTHR30590:SF2">
    <property type="entry name" value="INNER MEMBRANE PROTEIN"/>
    <property type="match status" value="1"/>
</dbReference>
<evidence type="ECO:0000313" key="4">
    <source>
        <dbReference type="Proteomes" id="UP000744980"/>
    </source>
</evidence>
<feature type="transmembrane region" description="Helical" evidence="1">
    <location>
        <begin position="318"/>
        <end position="343"/>
    </location>
</feature>
<organism evidence="3 4">
    <name type="scientific">Ensifer canadensis</name>
    <dbReference type="NCBI Taxonomy" id="555315"/>
    <lineage>
        <taxon>Bacteria</taxon>
        <taxon>Pseudomonadati</taxon>
        <taxon>Pseudomonadota</taxon>
        <taxon>Alphaproteobacteria</taxon>
        <taxon>Hyphomicrobiales</taxon>
        <taxon>Rhizobiaceae</taxon>
        <taxon>Sinorhizobium/Ensifer group</taxon>
        <taxon>Ensifer</taxon>
    </lineage>
</organism>
<feature type="transmembrane region" description="Helical" evidence="1">
    <location>
        <begin position="349"/>
        <end position="367"/>
    </location>
</feature>
<feature type="transmembrane region" description="Helical" evidence="1">
    <location>
        <begin position="203"/>
        <end position="223"/>
    </location>
</feature>
<feature type="transmembrane region" description="Helical" evidence="1">
    <location>
        <begin position="52"/>
        <end position="73"/>
    </location>
</feature>
<feature type="transmembrane region" description="Helical" evidence="1">
    <location>
        <begin position="273"/>
        <end position="298"/>
    </location>
</feature>
<keyword evidence="1" id="KW-1133">Transmembrane helix</keyword>
<feature type="transmembrane region" description="Helical" evidence="1">
    <location>
        <begin position="243"/>
        <end position="261"/>
    </location>
</feature>
<evidence type="ECO:0000313" key="3">
    <source>
        <dbReference type="EMBL" id="MBM3089413.1"/>
    </source>
</evidence>
<feature type="domain" description="DUF418" evidence="2">
    <location>
        <begin position="225"/>
        <end position="385"/>
    </location>
</feature>
<keyword evidence="1" id="KW-0472">Membrane</keyword>
<keyword evidence="4" id="KW-1185">Reference proteome</keyword>
<reference evidence="3 4" key="1">
    <citation type="submission" date="2020-01" db="EMBL/GenBank/DDBJ databases">
        <title>Draft genome assembly of Ensifer adhaerens T173.</title>
        <authorList>
            <person name="Craig J.E."/>
            <person name="Stinchcombe J.R."/>
        </authorList>
    </citation>
    <scope>NUCLEOTIDE SEQUENCE [LARGE SCALE GENOMIC DNA]</scope>
    <source>
        <strain evidence="3 4">T173</strain>
    </source>
</reference>
<dbReference type="EMBL" id="WXFA01000001">
    <property type="protein sequence ID" value="MBM3089413.1"/>
    <property type="molecule type" value="Genomic_DNA"/>
</dbReference>
<dbReference type="PANTHER" id="PTHR30590">
    <property type="entry name" value="INNER MEMBRANE PROTEIN"/>
    <property type="match status" value="1"/>
</dbReference>
<keyword evidence="1" id="KW-0812">Transmembrane</keyword>
<evidence type="ECO:0000256" key="1">
    <source>
        <dbReference type="SAM" id="Phobius"/>
    </source>
</evidence>
<protein>
    <submittedName>
        <fullName evidence="3">DUF418 domain-containing protein</fullName>
    </submittedName>
</protein>
<dbReference type="InterPro" id="IPR007349">
    <property type="entry name" value="DUF418"/>
</dbReference>
<evidence type="ECO:0000259" key="2">
    <source>
        <dbReference type="Pfam" id="PF04235"/>
    </source>
</evidence>
<sequence length="399" mass="44056">MTMTTQDRINGVDALRGFALLGILLVNIMAFASAFYGLELPDPSFDTGLDRAVHFAVALFFEMKFYLLFSFLFGYSFTLQMRSAEKAGDAFVPRLLRRQAGLWLIGLTHAVLLFHGDILTTYAVLGIALMMLRTRSDASLWRLARLLVISTALAWFALGVAAVLEPPVLERYAIIAAAAATEAAFRGDWQSIIGQHLTELSSVWVILGLLQAPSALAMFLVGLIAGRRQILSRPQENRALFRWLVRLGLFVGLPGAVIYAYTSVQMADSPQAITGLAVGLLTAPFLTGAYVGAMMLFLDSAAGRWLRNLLAPAGRTALSNYLLQSLICALIFHGYGFGLIGHISPLETVSMALVVYAAQLVLSRWWLQRFAYGPLEWLLRLITIWRVPQWRNLASADRR</sequence>
<name>A0AAW4FEZ3_9HYPH</name>
<proteinExistence type="predicted"/>
<dbReference type="InterPro" id="IPR052529">
    <property type="entry name" value="Bact_Transport_Assoc"/>
</dbReference>
<gene>
    <name evidence="3" type="ORF">GFB56_01085</name>
</gene>
<comment type="caution">
    <text evidence="3">The sequence shown here is derived from an EMBL/GenBank/DDBJ whole genome shotgun (WGS) entry which is preliminary data.</text>
</comment>
<feature type="transmembrane region" description="Helical" evidence="1">
    <location>
        <begin position="143"/>
        <end position="164"/>
    </location>
</feature>
<dbReference type="Pfam" id="PF04235">
    <property type="entry name" value="DUF418"/>
    <property type="match status" value="1"/>
</dbReference>